<comment type="caution">
    <text evidence="1">The sequence shown here is derived from an EMBL/GenBank/DDBJ whole genome shotgun (WGS) entry which is preliminary data.</text>
</comment>
<keyword evidence="2" id="KW-1185">Reference proteome</keyword>
<evidence type="ECO:0000313" key="2">
    <source>
        <dbReference type="Proteomes" id="UP000676917"/>
    </source>
</evidence>
<evidence type="ECO:0000313" key="1">
    <source>
        <dbReference type="EMBL" id="GIO27960.1"/>
    </source>
</evidence>
<protein>
    <submittedName>
        <fullName evidence="1">Uncharacterized protein</fullName>
    </submittedName>
</protein>
<reference evidence="1" key="1">
    <citation type="submission" date="2021-03" db="EMBL/GenBank/DDBJ databases">
        <title>Antimicrobial resistance genes in bacteria isolated from Japanese honey, and their potential for conferring macrolide and lincosamide resistance in the American foulbrood pathogen Paenibacillus larvae.</title>
        <authorList>
            <person name="Okamoto M."/>
            <person name="Kumagai M."/>
            <person name="Kanamori H."/>
            <person name="Takamatsu D."/>
        </authorList>
    </citation>
    <scope>NUCLEOTIDE SEQUENCE</scope>
    <source>
        <strain evidence="1">J43TS3</strain>
    </source>
</reference>
<accession>A0A919XBE9</accession>
<dbReference type="Proteomes" id="UP000676917">
    <property type="component" value="Unassembled WGS sequence"/>
</dbReference>
<proteinExistence type="predicted"/>
<dbReference type="EMBL" id="BORP01000005">
    <property type="protein sequence ID" value="GIO27960.1"/>
    <property type="molecule type" value="Genomic_DNA"/>
</dbReference>
<dbReference type="RefSeq" id="WP_280530752.1">
    <property type="nucleotide sequence ID" value="NZ_BORP01000005.1"/>
</dbReference>
<sequence>MENEKADRLRIMLQESLQPVIDRLERLEKEIHELKEQKKSNK</sequence>
<gene>
    <name evidence="1" type="ORF">J43TS3_25710</name>
</gene>
<organism evidence="1 2">
    <name type="scientific">Ornithinibacillus bavariensis</name>
    <dbReference type="NCBI Taxonomy" id="545502"/>
    <lineage>
        <taxon>Bacteria</taxon>
        <taxon>Bacillati</taxon>
        <taxon>Bacillota</taxon>
        <taxon>Bacilli</taxon>
        <taxon>Bacillales</taxon>
        <taxon>Bacillaceae</taxon>
        <taxon>Ornithinibacillus</taxon>
    </lineage>
</organism>
<dbReference type="AlphaFoldDB" id="A0A919XBE9"/>
<name>A0A919XBE9_9BACI</name>